<dbReference type="EMBL" id="JADIKC010000003">
    <property type="protein sequence ID" value="MBM7121369.1"/>
    <property type="molecule type" value="Genomic_DNA"/>
</dbReference>
<keyword evidence="2" id="KW-1185">Reference proteome</keyword>
<protein>
    <submittedName>
        <fullName evidence="1">Uncharacterized protein</fullName>
    </submittedName>
</protein>
<comment type="caution">
    <text evidence="1">The sequence shown here is derived from an EMBL/GenBank/DDBJ whole genome shotgun (WGS) entry which is preliminary data.</text>
</comment>
<accession>A0ABS2JS01</accession>
<dbReference type="Proteomes" id="UP001430065">
    <property type="component" value="Unassembled WGS sequence"/>
</dbReference>
<proteinExistence type="predicted"/>
<organism evidence="1 2">
    <name type="scientific">Dyella kyungheensis</name>
    <dbReference type="NCBI Taxonomy" id="1242174"/>
    <lineage>
        <taxon>Bacteria</taxon>
        <taxon>Pseudomonadati</taxon>
        <taxon>Pseudomonadota</taxon>
        <taxon>Gammaproteobacteria</taxon>
        <taxon>Lysobacterales</taxon>
        <taxon>Rhodanobacteraceae</taxon>
        <taxon>Dyella</taxon>
    </lineage>
</organism>
<evidence type="ECO:0000313" key="1">
    <source>
        <dbReference type="EMBL" id="MBM7121369.1"/>
    </source>
</evidence>
<sequence>MRARYAVVLLETLRAWYGESWSDDARMDRVSDAATDKVLGTVDRRLFRNGDDICNPMFLTRTEEGTMANVFSNWLSSYDYEVRLSEFQKRAPANQASKRIDVEDILAALSLAFIDAAVAQPERGMALLADAATLLESSGHYRGWHAVHEMRAQTAARVRHAANHDRRARAIALYKTGSYSSKDAAASHLSEEVGVTWRTARDWLKGLKPPSRG</sequence>
<name>A0ABS2JS01_9GAMM</name>
<dbReference type="RefSeq" id="WP_204635764.1">
    <property type="nucleotide sequence ID" value="NZ_JADIKC010000003.1"/>
</dbReference>
<gene>
    <name evidence="1" type="ORF">ISP20_09410</name>
</gene>
<reference evidence="1 2" key="1">
    <citation type="submission" date="2020-10" db="EMBL/GenBank/DDBJ databases">
        <title>Phylogeny of dyella-like bacteria.</title>
        <authorList>
            <person name="Fu J."/>
        </authorList>
    </citation>
    <scope>NUCLEOTIDE SEQUENCE [LARGE SCALE GENOMIC DNA]</scope>
    <source>
        <strain evidence="1 2">THG-B117</strain>
    </source>
</reference>
<evidence type="ECO:0000313" key="2">
    <source>
        <dbReference type="Proteomes" id="UP001430065"/>
    </source>
</evidence>